<dbReference type="RefSeq" id="WP_126979100.1">
    <property type="nucleotide sequence ID" value="NZ_CAWUGC010000017.1"/>
</dbReference>
<name>A0A433SF05_9BURK</name>
<dbReference type="AlphaFoldDB" id="A0A433SF05"/>
<feature type="chain" id="PRO_5019128139" evidence="1">
    <location>
        <begin position="28"/>
        <end position="142"/>
    </location>
</feature>
<proteinExistence type="predicted"/>
<dbReference type="OrthoDB" id="5975495at2"/>
<protein>
    <submittedName>
        <fullName evidence="2">Uncharacterized protein</fullName>
    </submittedName>
</protein>
<organism evidence="2 3">
    <name type="scientific">Saezia sanguinis</name>
    <dbReference type="NCBI Taxonomy" id="1965230"/>
    <lineage>
        <taxon>Bacteria</taxon>
        <taxon>Pseudomonadati</taxon>
        <taxon>Pseudomonadota</taxon>
        <taxon>Betaproteobacteria</taxon>
        <taxon>Burkholderiales</taxon>
        <taxon>Saeziaceae</taxon>
        <taxon>Saezia</taxon>
    </lineage>
</organism>
<dbReference type="EMBL" id="PQSP01000002">
    <property type="protein sequence ID" value="RUS67224.1"/>
    <property type="molecule type" value="Genomic_DNA"/>
</dbReference>
<reference evidence="2 3" key="1">
    <citation type="submission" date="2018-01" db="EMBL/GenBank/DDBJ databases">
        <title>Saezia sanguinis gen. nov., sp. nov., in the order Burkholderiales isolated from human blood.</title>
        <authorList>
            <person name="Medina-Pascual M.J."/>
            <person name="Valdezate S."/>
            <person name="Monzon S."/>
            <person name="Cuesta I."/>
            <person name="Carrasco G."/>
            <person name="Villalon P."/>
            <person name="Saez-Nieto J.A."/>
        </authorList>
    </citation>
    <scope>NUCLEOTIDE SEQUENCE [LARGE SCALE GENOMIC DNA]</scope>
    <source>
        <strain evidence="2 3">CNM695-12</strain>
    </source>
</reference>
<evidence type="ECO:0000313" key="2">
    <source>
        <dbReference type="EMBL" id="RUS67224.1"/>
    </source>
</evidence>
<keyword evidence="1" id="KW-0732">Signal</keyword>
<accession>A0A433SF05</accession>
<feature type="signal peptide" evidence="1">
    <location>
        <begin position="1"/>
        <end position="27"/>
    </location>
</feature>
<comment type="caution">
    <text evidence="2">The sequence shown here is derived from an EMBL/GenBank/DDBJ whole genome shotgun (WGS) entry which is preliminary data.</text>
</comment>
<dbReference type="Proteomes" id="UP000286947">
    <property type="component" value="Unassembled WGS sequence"/>
</dbReference>
<evidence type="ECO:0000256" key="1">
    <source>
        <dbReference type="SAM" id="SignalP"/>
    </source>
</evidence>
<sequence length="142" mass="15718" precursor="true">MRKFISLMTAMLASLVFGIGFMSAAHAQSADQILASPKVDDIYAARLDHFSEYSFGDEGGSAYGLLRVIRVTDAEVVVVTEDAAWPEKKGALDDLKGDFSDITWDFDEEISIKRSELASLKRQGLILNARRLSPAQIKEYLN</sequence>
<gene>
    <name evidence="2" type="ORF">CUZ56_01166</name>
</gene>
<keyword evidence="3" id="KW-1185">Reference proteome</keyword>
<evidence type="ECO:0000313" key="3">
    <source>
        <dbReference type="Proteomes" id="UP000286947"/>
    </source>
</evidence>